<reference evidence="2" key="1">
    <citation type="submission" date="2022-08" db="EMBL/GenBank/DDBJ databases">
        <authorList>
            <consortium name="DOE Joint Genome Institute"/>
            <person name="Min B."/>
            <person name="Riley R."/>
            <person name="Sierra-Patev S."/>
            <person name="Naranjo-Ortiz M."/>
            <person name="Looney B."/>
            <person name="Konkel Z."/>
            <person name="Slot J.C."/>
            <person name="Sakamoto Y."/>
            <person name="Steenwyk J.L."/>
            <person name="Rokas A."/>
            <person name="Carro J."/>
            <person name="Camarero S."/>
            <person name="Ferreira P."/>
            <person name="Molpeceres G."/>
            <person name="Ruiz-Duenas F.J."/>
            <person name="Serrano A."/>
            <person name="Henrissat B."/>
            <person name="Drula E."/>
            <person name="Hughes K.W."/>
            <person name="Mata J.L."/>
            <person name="Ishikawa N.K."/>
            <person name="Vargas-Isla R."/>
            <person name="Ushijima S."/>
            <person name="Smith C.A."/>
            <person name="Ahrendt S."/>
            <person name="Andreopoulos W."/>
            <person name="He G."/>
            <person name="Labutti K."/>
            <person name="Lipzen A."/>
            <person name="Ng V."/>
            <person name="Sandor L."/>
            <person name="Barry K."/>
            <person name="Martinez A.T."/>
            <person name="Xiao Y."/>
            <person name="Gibbons J.G."/>
            <person name="Terashima K."/>
            <person name="Hibbett D.S."/>
            <person name="Grigoriev I.V."/>
        </authorList>
    </citation>
    <scope>NUCLEOTIDE SEQUENCE</scope>
    <source>
        <strain evidence="2">Sp2 HRB7682 ss15</strain>
    </source>
</reference>
<evidence type="ECO:0000256" key="1">
    <source>
        <dbReference type="SAM" id="Coils"/>
    </source>
</evidence>
<feature type="coiled-coil region" evidence="1">
    <location>
        <begin position="159"/>
        <end position="221"/>
    </location>
</feature>
<evidence type="ECO:0000313" key="2">
    <source>
        <dbReference type="EMBL" id="KAJ4493951.1"/>
    </source>
</evidence>
<organism evidence="2 3">
    <name type="scientific">Lentinula lateritia</name>
    <dbReference type="NCBI Taxonomy" id="40482"/>
    <lineage>
        <taxon>Eukaryota</taxon>
        <taxon>Fungi</taxon>
        <taxon>Dikarya</taxon>
        <taxon>Basidiomycota</taxon>
        <taxon>Agaricomycotina</taxon>
        <taxon>Agaricomycetes</taxon>
        <taxon>Agaricomycetidae</taxon>
        <taxon>Agaricales</taxon>
        <taxon>Marasmiineae</taxon>
        <taxon>Omphalotaceae</taxon>
        <taxon>Lentinula</taxon>
    </lineage>
</organism>
<accession>A0A9W9DZS7</accession>
<feature type="coiled-coil region" evidence="1">
    <location>
        <begin position="287"/>
        <end position="321"/>
    </location>
</feature>
<dbReference type="Gene3D" id="1.20.5.170">
    <property type="match status" value="1"/>
</dbReference>
<name>A0A9W9DZS7_9AGAR</name>
<dbReference type="Proteomes" id="UP001150238">
    <property type="component" value="Unassembled WGS sequence"/>
</dbReference>
<reference evidence="2" key="2">
    <citation type="journal article" date="2023" name="Proc. Natl. Acad. Sci. U.S.A.">
        <title>A global phylogenomic analysis of the shiitake genus Lentinula.</title>
        <authorList>
            <person name="Sierra-Patev S."/>
            <person name="Min B."/>
            <person name="Naranjo-Ortiz M."/>
            <person name="Looney B."/>
            <person name="Konkel Z."/>
            <person name="Slot J.C."/>
            <person name="Sakamoto Y."/>
            <person name="Steenwyk J.L."/>
            <person name="Rokas A."/>
            <person name="Carro J."/>
            <person name="Camarero S."/>
            <person name="Ferreira P."/>
            <person name="Molpeceres G."/>
            <person name="Ruiz-Duenas F.J."/>
            <person name="Serrano A."/>
            <person name="Henrissat B."/>
            <person name="Drula E."/>
            <person name="Hughes K.W."/>
            <person name="Mata J.L."/>
            <person name="Ishikawa N.K."/>
            <person name="Vargas-Isla R."/>
            <person name="Ushijima S."/>
            <person name="Smith C.A."/>
            <person name="Donoghue J."/>
            <person name="Ahrendt S."/>
            <person name="Andreopoulos W."/>
            <person name="He G."/>
            <person name="LaButti K."/>
            <person name="Lipzen A."/>
            <person name="Ng V."/>
            <person name="Riley R."/>
            <person name="Sandor L."/>
            <person name="Barry K."/>
            <person name="Martinez A.T."/>
            <person name="Xiao Y."/>
            <person name="Gibbons J.G."/>
            <person name="Terashima K."/>
            <person name="Grigoriev I.V."/>
            <person name="Hibbett D."/>
        </authorList>
    </citation>
    <scope>NUCLEOTIDE SEQUENCE</scope>
    <source>
        <strain evidence="2">Sp2 HRB7682 ss15</strain>
    </source>
</reference>
<comment type="caution">
    <text evidence="2">The sequence shown here is derived from an EMBL/GenBank/DDBJ whole genome shotgun (WGS) entry which is preliminary data.</text>
</comment>
<sequence length="446" mass="50419">MLDDTDTPADTTSITSAVPQLEPSSHLTCCCQQDDCSNFKAWKAIILRLENNFILSAEAGQALLQRYDALRLLHQDCSANNEDHDHRFSELLDKNHSLEKACLLVDTDTETQRNLYCMQKLDLALINNEAAEASAFTLHRELDEARATITRLSANHVDITTLGTRLSRLNVELDDMQQERDIALIKVSVNESKLKLSMEKASKLHSENRRLRKELRQKDQLHMDSNESLLQGAKSKIQKLALNATVRLNEPHSTDDNYAAHQLGSTATSTLENAELTKALETVYGHNENLKRHNDELQALLADAQDEIFTLREEVEVHLANPPIQRLLESNEDQKTWGASTSSLKQDTDSLNRLILDPRANQGNEEQQGEPPIRRLSEFDRDEFNVQIEPELQFVERSMSEVHDLKGQITIDPKSKANESLKESIGTTTLIVRFCISNHANQSNIL</sequence>
<keyword evidence="1" id="KW-0175">Coiled coil</keyword>
<dbReference type="AlphaFoldDB" id="A0A9W9DZS7"/>
<evidence type="ECO:0000313" key="3">
    <source>
        <dbReference type="Proteomes" id="UP001150238"/>
    </source>
</evidence>
<gene>
    <name evidence="2" type="ORF">C8J55DRAFT_555342</name>
</gene>
<protein>
    <submittedName>
        <fullName evidence="2">Uncharacterized protein</fullName>
    </submittedName>
</protein>
<dbReference type="EMBL" id="JANVFS010000003">
    <property type="protein sequence ID" value="KAJ4493951.1"/>
    <property type="molecule type" value="Genomic_DNA"/>
</dbReference>
<proteinExistence type="predicted"/>